<dbReference type="Proteomes" id="UP000024836">
    <property type="component" value="Unassembled WGS sequence"/>
</dbReference>
<keyword evidence="4" id="KW-1185">Reference proteome</keyword>
<comment type="caution">
    <text evidence="3">The sequence shown here is derived from an EMBL/GenBank/DDBJ whole genome shotgun (WGS) entry which is preliminary data.</text>
</comment>
<evidence type="ECO:0000313" key="3">
    <source>
        <dbReference type="EMBL" id="KCV83360.1"/>
    </source>
</evidence>
<feature type="domain" description="AB hydrolase-1" evidence="2">
    <location>
        <begin position="26"/>
        <end position="273"/>
    </location>
</feature>
<dbReference type="STRING" id="1461693.ATO10_01325"/>
<dbReference type="EMBL" id="AQQY01000001">
    <property type="protein sequence ID" value="KCV83360.1"/>
    <property type="molecule type" value="Genomic_DNA"/>
</dbReference>
<keyword evidence="1" id="KW-0378">Hydrolase</keyword>
<dbReference type="SUPFAM" id="SSF53474">
    <property type="entry name" value="alpha/beta-Hydrolases"/>
    <property type="match status" value="1"/>
</dbReference>
<dbReference type="PRINTS" id="PR00111">
    <property type="entry name" value="ABHYDROLASE"/>
</dbReference>
<reference evidence="3 4" key="1">
    <citation type="submission" date="2013-04" db="EMBL/GenBank/DDBJ databases">
        <title>Shimia sp. 22II-S11-Z10 Genome Sequencing.</title>
        <authorList>
            <person name="Lai Q."/>
            <person name="Li G."/>
            <person name="Shao Z."/>
        </authorList>
    </citation>
    <scope>NUCLEOTIDE SEQUENCE [LARGE SCALE GENOMIC DNA]</scope>
    <source>
        <strain evidence="4">22II-S11-Z10</strain>
    </source>
</reference>
<dbReference type="eggNOG" id="COG0596">
    <property type="taxonomic scope" value="Bacteria"/>
</dbReference>
<evidence type="ECO:0000313" key="4">
    <source>
        <dbReference type="Proteomes" id="UP000024836"/>
    </source>
</evidence>
<accession>A0A058ZQ42</accession>
<proteinExistence type="predicted"/>
<dbReference type="PRINTS" id="PR00412">
    <property type="entry name" value="EPOXHYDRLASE"/>
</dbReference>
<dbReference type="InterPro" id="IPR000639">
    <property type="entry name" value="Epox_hydrolase-like"/>
</dbReference>
<sequence length="288" mass="31425">MIPGFADHLATVDGVNIAYSRGGDGPALLMLHGFPQNRALWARVAPALAQNYTVICADLRGYGGSDKPAAGYSFRDMGADQLGLMAQLGFDQFHLVGHDRGARTAHRMALDAPKRVKSLTLMDIVPTQHLLTTLTPQVAACYYHWFFLAQPFPLPEQMIGADPERYFESCVGSWGASALDAFDPNQLAAYRASWRDPDTIRGMCADYRATLTQDLALDTADLAKQVTCPALVLFGADGAMAQHYDIPATWADRLSDMQAKAIPGGHFFIDQNPDETTAVLQEFLTSLQ</sequence>
<dbReference type="PANTHER" id="PTHR43329">
    <property type="entry name" value="EPOXIDE HYDROLASE"/>
    <property type="match status" value="1"/>
</dbReference>
<protein>
    <submittedName>
        <fullName evidence="3">Haloacetate dehalogenase H-1</fullName>
    </submittedName>
</protein>
<dbReference type="Gene3D" id="3.40.50.1820">
    <property type="entry name" value="alpha/beta hydrolase"/>
    <property type="match status" value="1"/>
</dbReference>
<evidence type="ECO:0000259" key="2">
    <source>
        <dbReference type="Pfam" id="PF00561"/>
    </source>
</evidence>
<dbReference type="GO" id="GO:0016787">
    <property type="term" value="F:hydrolase activity"/>
    <property type="evidence" value="ECO:0007669"/>
    <property type="project" value="UniProtKB-KW"/>
</dbReference>
<gene>
    <name evidence="3" type="ORF">ATO10_01325</name>
</gene>
<dbReference type="InterPro" id="IPR029058">
    <property type="entry name" value="AB_hydrolase_fold"/>
</dbReference>
<name>A0A058ZQ42_9RHOB</name>
<dbReference type="Pfam" id="PF00561">
    <property type="entry name" value="Abhydrolase_1"/>
    <property type="match status" value="1"/>
</dbReference>
<dbReference type="PATRIC" id="fig|1461693.3.peg.277"/>
<dbReference type="RefSeq" id="WP_051597883.1">
    <property type="nucleotide sequence ID" value="NZ_AQQY01000001.1"/>
</dbReference>
<evidence type="ECO:0000256" key="1">
    <source>
        <dbReference type="ARBA" id="ARBA00022801"/>
    </source>
</evidence>
<dbReference type="AlphaFoldDB" id="A0A058ZQ42"/>
<organism evidence="3 4">
    <name type="scientific">Actibacterium atlanticum</name>
    <dbReference type="NCBI Taxonomy" id="1461693"/>
    <lineage>
        <taxon>Bacteria</taxon>
        <taxon>Pseudomonadati</taxon>
        <taxon>Pseudomonadota</taxon>
        <taxon>Alphaproteobacteria</taxon>
        <taxon>Rhodobacterales</taxon>
        <taxon>Roseobacteraceae</taxon>
        <taxon>Actibacterium</taxon>
    </lineage>
</organism>
<dbReference type="InterPro" id="IPR000073">
    <property type="entry name" value="AB_hydrolase_1"/>
</dbReference>